<keyword evidence="6 9" id="KW-0496">Mitochondrion</keyword>
<comment type="subcellular location">
    <subcellularLocation>
        <location evidence="1">Mitochondrion membrane</location>
    </subcellularLocation>
</comment>
<keyword evidence="2" id="KW-0813">Transport</keyword>
<evidence type="ECO:0000256" key="3">
    <source>
        <dbReference type="ARBA" id="ARBA00022547"/>
    </source>
</evidence>
<reference evidence="9" key="1">
    <citation type="journal article" date="2013" name="Genome Biol. Evol.">
        <title>Strikingly bacteria-like and gene-rich mitochondrial genomes throughout jakobid protists.</title>
        <authorList>
            <person name="Burger G."/>
            <person name="Gray M.W."/>
            <person name="Forget L."/>
            <person name="Lang B.F."/>
        </authorList>
    </citation>
    <scope>NUCLEOTIDE SEQUENCE</scope>
    <source>
        <strain evidence="9">ATCC PRA-185</strain>
    </source>
</reference>
<dbReference type="RefSeq" id="YP_007890467.1">
    <property type="nucleotide sequence ID" value="NC_021124.1"/>
</dbReference>
<keyword evidence="8" id="KW-0812">Transmembrane</keyword>
<feature type="transmembrane region" description="Helical" evidence="8">
    <location>
        <begin position="36"/>
        <end position="57"/>
    </location>
</feature>
<geneLocation type="mitochondrion" evidence="9"/>
<evidence type="ECO:0000256" key="2">
    <source>
        <dbReference type="ARBA" id="ARBA00022448"/>
    </source>
</evidence>
<keyword evidence="3" id="KW-0138">CF(0)</keyword>
<evidence type="ECO:0000256" key="5">
    <source>
        <dbReference type="ARBA" id="ARBA00023065"/>
    </source>
</evidence>
<evidence type="ECO:0000256" key="1">
    <source>
        <dbReference type="ARBA" id="ARBA00004325"/>
    </source>
</evidence>
<evidence type="ECO:0000256" key="8">
    <source>
        <dbReference type="SAM" id="Phobius"/>
    </source>
</evidence>
<dbReference type="GO" id="GO:0015078">
    <property type="term" value="F:proton transmembrane transporter activity"/>
    <property type="evidence" value="ECO:0007669"/>
    <property type="project" value="InterPro"/>
</dbReference>
<sequence>MIQNLLKDRIIAIILSCFLLVALVASEILVLDEEALVAGCFVLFVLFAYKNVGDVLANELDDRSSRIQKELQKSFDQKRELLLLEIENTQKQTSLLEDVKQIYAFSSQQMKIVEEKRKKAVLNRIASQANLQLRTLLLKEKEIFDSLQRDAIVSFSQAVLKEFQSNTPEVLDQKARLLDDAIEQLIASAPEQHL</sequence>
<organism evidence="9">
    <name type="scientific">Andalucia godoyi</name>
    <name type="common">Flagellate</name>
    <dbReference type="NCBI Taxonomy" id="505711"/>
    <lineage>
        <taxon>Eukaryota</taxon>
        <taxon>Discoba</taxon>
        <taxon>Jakobida</taxon>
        <taxon>Andalucina</taxon>
        <taxon>Andaluciidae</taxon>
        <taxon>Andalucia</taxon>
    </lineage>
</organism>
<dbReference type="InterPro" id="IPR008688">
    <property type="entry name" value="ATP_synth_Bsub_B/MI25"/>
</dbReference>
<keyword evidence="9" id="KW-0378">Hydrolase</keyword>
<dbReference type="GeneID" id="15332796"/>
<accession>M4Q9C4</accession>
<dbReference type="GO" id="GO:0015986">
    <property type="term" value="P:proton motive force-driven ATP synthesis"/>
    <property type="evidence" value="ECO:0007669"/>
    <property type="project" value="InterPro"/>
</dbReference>
<keyword evidence="5" id="KW-0406">Ion transport</keyword>
<dbReference type="GO" id="GO:0045259">
    <property type="term" value="C:proton-transporting ATP synthase complex"/>
    <property type="evidence" value="ECO:0007669"/>
    <property type="project" value="UniProtKB-KW"/>
</dbReference>
<dbReference type="Pfam" id="PF05405">
    <property type="entry name" value="Mt_ATP-synt_B"/>
    <property type="match status" value="1"/>
</dbReference>
<protein>
    <submittedName>
        <fullName evidence="9">ATP synthase F0 subunit b</fullName>
        <ecNumber evidence="9">3.6.3.14</ecNumber>
    </submittedName>
</protein>
<evidence type="ECO:0000256" key="7">
    <source>
        <dbReference type="ARBA" id="ARBA00023136"/>
    </source>
</evidence>
<evidence type="ECO:0000256" key="4">
    <source>
        <dbReference type="ARBA" id="ARBA00022781"/>
    </source>
</evidence>
<dbReference type="GO" id="GO:0031966">
    <property type="term" value="C:mitochondrial membrane"/>
    <property type="evidence" value="ECO:0007669"/>
    <property type="project" value="UniProtKB-SubCell"/>
</dbReference>
<dbReference type="AlphaFoldDB" id="M4Q9C4"/>
<evidence type="ECO:0000313" key="9">
    <source>
        <dbReference type="EMBL" id="AGH23961.1"/>
    </source>
</evidence>
<name>M4Q9C4_ANDGO</name>
<proteinExistence type="predicted"/>
<keyword evidence="7 8" id="KW-0472">Membrane</keyword>
<dbReference type="EC" id="3.6.3.14" evidence="9"/>
<dbReference type="EMBL" id="KC353352">
    <property type="protein sequence ID" value="AGH23961.1"/>
    <property type="molecule type" value="Genomic_DNA"/>
</dbReference>
<keyword evidence="4" id="KW-0375">Hydrogen ion transport</keyword>
<gene>
    <name evidence="9" type="primary">atp4</name>
</gene>
<evidence type="ECO:0000256" key="6">
    <source>
        <dbReference type="ARBA" id="ARBA00023128"/>
    </source>
</evidence>
<keyword evidence="8" id="KW-1133">Transmembrane helix</keyword>
<dbReference type="GO" id="GO:0016787">
    <property type="term" value="F:hydrolase activity"/>
    <property type="evidence" value="ECO:0007669"/>
    <property type="project" value="UniProtKB-KW"/>
</dbReference>